<keyword evidence="1" id="KW-1133">Transmembrane helix</keyword>
<protein>
    <recommendedName>
        <fullName evidence="2">Serine aminopeptidase S33 domain-containing protein</fullName>
    </recommendedName>
</protein>
<keyword evidence="4" id="KW-1185">Reference proteome</keyword>
<name>A0ABN2H7U8_9ACTN</name>
<dbReference type="SUPFAM" id="SSF53474">
    <property type="entry name" value="alpha/beta-Hydrolases"/>
    <property type="match status" value="1"/>
</dbReference>
<comment type="caution">
    <text evidence="3">The sequence shown here is derived from an EMBL/GenBank/DDBJ whole genome shotgun (WGS) entry which is preliminary data.</text>
</comment>
<feature type="transmembrane region" description="Helical" evidence="1">
    <location>
        <begin position="144"/>
        <end position="171"/>
    </location>
</feature>
<dbReference type="InterPro" id="IPR051044">
    <property type="entry name" value="MAG_DAG_Lipase"/>
</dbReference>
<organism evidence="3 4">
    <name type="scientific">Fodinicola feengrottensis</name>
    <dbReference type="NCBI Taxonomy" id="435914"/>
    <lineage>
        <taxon>Bacteria</taxon>
        <taxon>Bacillati</taxon>
        <taxon>Actinomycetota</taxon>
        <taxon>Actinomycetes</taxon>
        <taxon>Mycobacteriales</taxon>
        <taxon>Fodinicola</taxon>
    </lineage>
</organism>
<dbReference type="Gene3D" id="3.40.50.1820">
    <property type="entry name" value="alpha/beta hydrolase"/>
    <property type="match status" value="1"/>
</dbReference>
<sequence length="472" mass="49455">MTVPDKKAPGAITWMRVLLTISSFLTLVNGIIGFGPDAGTTYHWIGAGLLVAGLATGWMVIRLRRPARSTSVLLLTVMAFVVVVRVLQYVAFDSVAILAALVLPAVVALQLRKTNVREWLNLGQSEWDTVVREKRAGYSGFQRFVAGLGAVGLTSAVLLVVLGGGVAYASWPCSFPPVAVGGLSQSQVGDAPIDTPPSGYVPATDGVKLAYFAYVPAKPIATLVFYHGSGAHSTAGYLDLGKQLAAKYAVATYLVDIRGHGSSGGQPGDAPSEQQVWQDTKTVVDFVKDRYPHLPEYVGGHSAGAGVVLNSVSLINSTVAGYAFLAPDFGLHSDTEQQAGAANFATVCERAFVAEAVTEGIVDAHANALGFAYTKDQISSAHLVNRYTVTMAVAQNPANSADVLAGLDKPLGVWIGSQDEVFNPAKELAYAAKAHQVKPTLGTIPGRTHLGVLSNGADSLGPWIGTQVQAKS</sequence>
<feature type="transmembrane region" description="Helical" evidence="1">
    <location>
        <begin position="94"/>
        <end position="111"/>
    </location>
</feature>
<dbReference type="EMBL" id="BAAANY010000011">
    <property type="protein sequence ID" value="GAA1683360.1"/>
    <property type="molecule type" value="Genomic_DNA"/>
</dbReference>
<proteinExistence type="predicted"/>
<evidence type="ECO:0000313" key="3">
    <source>
        <dbReference type="EMBL" id="GAA1683360.1"/>
    </source>
</evidence>
<dbReference type="PANTHER" id="PTHR11614">
    <property type="entry name" value="PHOSPHOLIPASE-RELATED"/>
    <property type="match status" value="1"/>
</dbReference>
<feature type="domain" description="Serine aminopeptidase S33" evidence="2">
    <location>
        <begin position="218"/>
        <end position="449"/>
    </location>
</feature>
<gene>
    <name evidence="3" type="ORF">GCM10009765_35700</name>
</gene>
<keyword evidence="1" id="KW-0472">Membrane</keyword>
<dbReference type="Pfam" id="PF12146">
    <property type="entry name" value="Hydrolase_4"/>
    <property type="match status" value="1"/>
</dbReference>
<feature type="transmembrane region" description="Helical" evidence="1">
    <location>
        <begin position="12"/>
        <end position="35"/>
    </location>
</feature>
<evidence type="ECO:0000313" key="4">
    <source>
        <dbReference type="Proteomes" id="UP001500618"/>
    </source>
</evidence>
<keyword evidence="1" id="KW-0812">Transmembrane</keyword>
<dbReference type="RefSeq" id="WP_344311365.1">
    <property type="nucleotide sequence ID" value="NZ_BAAANY010000011.1"/>
</dbReference>
<dbReference type="Proteomes" id="UP001500618">
    <property type="component" value="Unassembled WGS sequence"/>
</dbReference>
<feature type="transmembrane region" description="Helical" evidence="1">
    <location>
        <begin position="41"/>
        <end position="60"/>
    </location>
</feature>
<accession>A0ABN2H7U8</accession>
<dbReference type="InterPro" id="IPR022742">
    <property type="entry name" value="Hydrolase_4"/>
</dbReference>
<evidence type="ECO:0000256" key="1">
    <source>
        <dbReference type="SAM" id="Phobius"/>
    </source>
</evidence>
<feature type="transmembrane region" description="Helical" evidence="1">
    <location>
        <begin position="72"/>
        <end position="88"/>
    </location>
</feature>
<dbReference type="InterPro" id="IPR029058">
    <property type="entry name" value="AB_hydrolase_fold"/>
</dbReference>
<reference evidence="3 4" key="1">
    <citation type="journal article" date="2019" name="Int. J. Syst. Evol. Microbiol.">
        <title>The Global Catalogue of Microorganisms (GCM) 10K type strain sequencing project: providing services to taxonomists for standard genome sequencing and annotation.</title>
        <authorList>
            <consortium name="The Broad Institute Genomics Platform"/>
            <consortium name="The Broad Institute Genome Sequencing Center for Infectious Disease"/>
            <person name="Wu L."/>
            <person name="Ma J."/>
        </authorList>
    </citation>
    <scope>NUCLEOTIDE SEQUENCE [LARGE SCALE GENOMIC DNA]</scope>
    <source>
        <strain evidence="3 4">JCM 14718</strain>
    </source>
</reference>
<evidence type="ECO:0000259" key="2">
    <source>
        <dbReference type="Pfam" id="PF12146"/>
    </source>
</evidence>